<reference evidence="3 4" key="1">
    <citation type="journal article" date="2020" name="Cell">
        <title>Large-Scale Comparative Analyses of Tick Genomes Elucidate Their Genetic Diversity and Vector Capacities.</title>
        <authorList>
            <consortium name="Tick Genome and Microbiome Consortium (TIGMIC)"/>
            <person name="Jia N."/>
            <person name="Wang J."/>
            <person name="Shi W."/>
            <person name="Du L."/>
            <person name="Sun Y."/>
            <person name="Zhan W."/>
            <person name="Jiang J.F."/>
            <person name="Wang Q."/>
            <person name="Zhang B."/>
            <person name="Ji P."/>
            <person name="Bell-Sakyi L."/>
            <person name="Cui X.M."/>
            <person name="Yuan T.T."/>
            <person name="Jiang B.G."/>
            <person name="Yang W.F."/>
            <person name="Lam T.T."/>
            <person name="Chang Q.C."/>
            <person name="Ding S.J."/>
            <person name="Wang X.J."/>
            <person name="Zhu J.G."/>
            <person name="Ruan X.D."/>
            <person name="Zhao L."/>
            <person name="Wei J.T."/>
            <person name="Ye R.Z."/>
            <person name="Que T.C."/>
            <person name="Du C.H."/>
            <person name="Zhou Y.H."/>
            <person name="Cheng J.X."/>
            <person name="Dai P.F."/>
            <person name="Guo W.B."/>
            <person name="Han X.H."/>
            <person name="Huang E.J."/>
            <person name="Li L.F."/>
            <person name="Wei W."/>
            <person name="Gao Y.C."/>
            <person name="Liu J.Z."/>
            <person name="Shao H.Z."/>
            <person name="Wang X."/>
            <person name="Wang C.C."/>
            <person name="Yang T.C."/>
            <person name="Huo Q.B."/>
            <person name="Li W."/>
            <person name="Chen H.Y."/>
            <person name="Chen S.E."/>
            <person name="Zhou L.G."/>
            <person name="Ni X.B."/>
            <person name="Tian J.H."/>
            <person name="Sheng Y."/>
            <person name="Liu T."/>
            <person name="Pan Y.S."/>
            <person name="Xia L.Y."/>
            <person name="Li J."/>
            <person name="Zhao F."/>
            <person name="Cao W.C."/>
        </authorList>
    </citation>
    <scope>NUCLEOTIDE SEQUENCE [LARGE SCALE GENOMIC DNA]</scope>
    <source>
        <strain evidence="3">HaeL-2018</strain>
    </source>
</reference>
<dbReference type="PROSITE" id="PS50225">
    <property type="entry name" value="SOCS"/>
    <property type="match status" value="1"/>
</dbReference>
<name>A0A9J6H565_HAELO</name>
<dbReference type="Proteomes" id="UP000821853">
    <property type="component" value="Chromosome 9"/>
</dbReference>
<dbReference type="VEuPathDB" id="VectorBase:HLOH_052823"/>
<keyword evidence="4" id="KW-1185">Reference proteome</keyword>
<dbReference type="InterPro" id="IPR036036">
    <property type="entry name" value="SOCS_box-like_dom_sf"/>
</dbReference>
<proteinExistence type="predicted"/>
<sequence>MSSEREGDLEEVPLSGDQRRSPTLASPTNQAGVARLAAFFPTASAAQKPHQYHLQEPLLQESLETFLSDNPDPIAGILRGRTALGAGLSCTRNNKDGKIMEQSIHLLLKCAACMSELCMIVVLKTDGLTEDLLCGSHTPPKQRNFASMSIFETVLSHATTADLPSFYGNMGGPAEFPCVKLGLCRCVLRPLYAAIYFSNAHVVSTLLRYGAEVRPEDTCHCEETRRMHLLLRVYLVLTDMYCPSTGATYKRGKRSSSVNFVRCHQLAALMMPCYNAELRQACYTLAKAFTPPAEYEMLLREKGSLQHFCRLALRAALSRRRAMPKGVEQLPLPKLLQRYILYQHGPGCV</sequence>
<dbReference type="OrthoDB" id="6419934at2759"/>
<dbReference type="AlphaFoldDB" id="A0A9J6H565"/>
<dbReference type="CDD" id="cd03587">
    <property type="entry name" value="SOCS"/>
    <property type="match status" value="1"/>
</dbReference>
<comment type="caution">
    <text evidence="3">The sequence shown here is derived from an EMBL/GenBank/DDBJ whole genome shotgun (WGS) entry which is preliminary data.</text>
</comment>
<dbReference type="Gene3D" id="1.10.750.20">
    <property type="entry name" value="SOCS box"/>
    <property type="match status" value="1"/>
</dbReference>
<feature type="domain" description="SOCS box" evidence="2">
    <location>
        <begin position="304"/>
        <end position="346"/>
    </location>
</feature>
<evidence type="ECO:0000313" key="3">
    <source>
        <dbReference type="EMBL" id="KAH9381812.1"/>
    </source>
</evidence>
<evidence type="ECO:0000256" key="1">
    <source>
        <dbReference type="SAM" id="MobiDB-lite"/>
    </source>
</evidence>
<dbReference type="Pfam" id="PF07525">
    <property type="entry name" value="SOCS_box"/>
    <property type="match status" value="1"/>
</dbReference>
<gene>
    <name evidence="3" type="ORF">HPB48_016336</name>
</gene>
<dbReference type="EMBL" id="JABSTR010000011">
    <property type="protein sequence ID" value="KAH9381812.1"/>
    <property type="molecule type" value="Genomic_DNA"/>
</dbReference>
<dbReference type="InterPro" id="IPR001496">
    <property type="entry name" value="SOCS_box"/>
</dbReference>
<evidence type="ECO:0000259" key="2">
    <source>
        <dbReference type="PROSITE" id="PS50225"/>
    </source>
</evidence>
<organism evidence="3 4">
    <name type="scientific">Haemaphysalis longicornis</name>
    <name type="common">Bush tick</name>
    <dbReference type="NCBI Taxonomy" id="44386"/>
    <lineage>
        <taxon>Eukaryota</taxon>
        <taxon>Metazoa</taxon>
        <taxon>Ecdysozoa</taxon>
        <taxon>Arthropoda</taxon>
        <taxon>Chelicerata</taxon>
        <taxon>Arachnida</taxon>
        <taxon>Acari</taxon>
        <taxon>Parasitiformes</taxon>
        <taxon>Ixodida</taxon>
        <taxon>Ixodoidea</taxon>
        <taxon>Ixodidae</taxon>
        <taxon>Haemaphysalinae</taxon>
        <taxon>Haemaphysalis</taxon>
    </lineage>
</organism>
<dbReference type="FunFam" id="1.10.750.20:FF:000001">
    <property type="entry name" value="Ankyrin repeat and SOCS box containing 1"/>
    <property type="match status" value="1"/>
</dbReference>
<dbReference type="SMART" id="SM00969">
    <property type="entry name" value="SOCS_box"/>
    <property type="match status" value="1"/>
</dbReference>
<protein>
    <recommendedName>
        <fullName evidence="2">SOCS box domain-containing protein</fullName>
    </recommendedName>
</protein>
<accession>A0A9J6H565</accession>
<evidence type="ECO:0000313" key="4">
    <source>
        <dbReference type="Proteomes" id="UP000821853"/>
    </source>
</evidence>
<feature type="region of interest" description="Disordered" evidence="1">
    <location>
        <begin position="1"/>
        <end position="27"/>
    </location>
</feature>
<dbReference type="SUPFAM" id="SSF158235">
    <property type="entry name" value="SOCS box-like"/>
    <property type="match status" value="1"/>
</dbReference>
<dbReference type="GO" id="GO:0035556">
    <property type="term" value="P:intracellular signal transduction"/>
    <property type="evidence" value="ECO:0007669"/>
    <property type="project" value="InterPro"/>
</dbReference>